<dbReference type="PANTHER" id="PTHR30371:SF0">
    <property type="entry name" value="SEC-INDEPENDENT PROTEIN TRANSLOCASE PROTEIN TATC, CHLOROPLASTIC-RELATED"/>
    <property type="match status" value="1"/>
</dbReference>
<evidence type="ECO:0000256" key="4">
    <source>
        <dbReference type="ARBA" id="ARBA00023136"/>
    </source>
</evidence>
<dbReference type="NCBIfam" id="TIGR00945">
    <property type="entry name" value="tatC"/>
    <property type="match status" value="1"/>
</dbReference>
<evidence type="ECO:0000256" key="1">
    <source>
        <dbReference type="ARBA" id="ARBA00004141"/>
    </source>
</evidence>
<dbReference type="InterPro" id="IPR002033">
    <property type="entry name" value="TatC"/>
</dbReference>
<dbReference type="PANTHER" id="PTHR30371">
    <property type="entry name" value="SEC-INDEPENDENT PROTEIN TRANSLOCASE PROTEIN TATC"/>
    <property type="match status" value="1"/>
</dbReference>
<keyword evidence="2 5" id="KW-0812">Transmembrane</keyword>
<keyword evidence="5" id="KW-0813">Transport</keyword>
<gene>
    <name evidence="5" type="primary">tatC</name>
    <name evidence="6" type="ORF">C8P68_10911</name>
</gene>
<keyword evidence="7" id="KW-1185">Reference proteome</keyword>
<feature type="transmembrane region" description="Helical" evidence="5">
    <location>
        <begin position="104"/>
        <end position="125"/>
    </location>
</feature>
<dbReference type="EMBL" id="QAOQ01000009">
    <property type="protein sequence ID" value="PTQ93139.1"/>
    <property type="molecule type" value="Genomic_DNA"/>
</dbReference>
<comment type="subunit">
    <text evidence="5">Forms a complex with TatA.</text>
</comment>
<comment type="caution">
    <text evidence="6">The sequence shown here is derived from an EMBL/GenBank/DDBJ whole genome shotgun (WGS) entry which is preliminary data.</text>
</comment>
<feature type="transmembrane region" description="Helical" evidence="5">
    <location>
        <begin position="146"/>
        <end position="165"/>
    </location>
</feature>
<comment type="function">
    <text evidence="5">Part of the twin-arginine translocation (Tat) system that transports large folded proteins containing a characteristic twin-arginine motif in their signal peptide across membranes.</text>
</comment>
<dbReference type="Proteomes" id="UP000244168">
    <property type="component" value="Unassembled WGS sequence"/>
</dbReference>
<keyword evidence="3 5" id="KW-1133">Transmembrane helix</keyword>
<dbReference type="PRINTS" id="PR01840">
    <property type="entry name" value="TATCFAMILY"/>
</dbReference>
<dbReference type="AlphaFoldDB" id="A0A2T5J588"/>
<dbReference type="GO" id="GO:0009977">
    <property type="term" value="F:proton motive force dependent protein transmembrane transporter activity"/>
    <property type="evidence" value="ECO:0007669"/>
    <property type="project" value="TreeGrafter"/>
</dbReference>
<feature type="transmembrane region" description="Helical" evidence="5">
    <location>
        <begin position="191"/>
        <end position="216"/>
    </location>
</feature>
<keyword evidence="4 5" id="KW-0472">Membrane</keyword>
<dbReference type="OrthoDB" id="9777044at2"/>
<keyword evidence="5" id="KW-0653">Protein transport</keyword>
<accession>A0A2T5J588</accession>
<evidence type="ECO:0000256" key="5">
    <source>
        <dbReference type="HAMAP-Rule" id="MF_00902"/>
    </source>
</evidence>
<dbReference type="HAMAP" id="MF_00902">
    <property type="entry name" value="TatC"/>
    <property type="match status" value="1"/>
</dbReference>
<evidence type="ECO:0000313" key="6">
    <source>
        <dbReference type="EMBL" id="PTQ93139.1"/>
    </source>
</evidence>
<keyword evidence="5" id="KW-1003">Cell membrane</keyword>
<comment type="similarity">
    <text evidence="5">Belongs to the TatC family.</text>
</comment>
<proteinExistence type="inferred from homology"/>
<dbReference type="GO" id="GO:0033281">
    <property type="term" value="C:TAT protein transport complex"/>
    <property type="evidence" value="ECO:0007669"/>
    <property type="project" value="UniProtKB-UniRule"/>
</dbReference>
<feature type="transmembrane region" description="Helical" evidence="5">
    <location>
        <begin position="40"/>
        <end position="57"/>
    </location>
</feature>
<evidence type="ECO:0000256" key="2">
    <source>
        <dbReference type="ARBA" id="ARBA00022692"/>
    </source>
</evidence>
<keyword evidence="5" id="KW-0811">Translocation</keyword>
<evidence type="ECO:0000313" key="7">
    <source>
        <dbReference type="Proteomes" id="UP000244168"/>
    </source>
</evidence>
<comment type="subcellular location">
    <subcellularLocation>
        <location evidence="5">Cell membrane</location>
        <topology evidence="5">Multi-pass membrane protein</topology>
    </subcellularLocation>
    <subcellularLocation>
        <location evidence="1">Membrane</location>
        <topology evidence="1">Multi-pass membrane protein</topology>
    </subcellularLocation>
</comment>
<organism evidence="6 7">
    <name type="scientific">Mucilaginibacter yixingensis</name>
    <dbReference type="NCBI Taxonomy" id="1295612"/>
    <lineage>
        <taxon>Bacteria</taxon>
        <taxon>Pseudomonadati</taxon>
        <taxon>Bacteroidota</taxon>
        <taxon>Sphingobacteriia</taxon>
        <taxon>Sphingobacteriales</taxon>
        <taxon>Sphingobacteriaceae</taxon>
        <taxon>Mucilaginibacter</taxon>
    </lineage>
</organism>
<feature type="transmembrane region" description="Helical" evidence="5">
    <location>
        <begin position="251"/>
        <end position="272"/>
    </location>
</feature>
<dbReference type="GO" id="GO:0043953">
    <property type="term" value="P:protein transport by the Tat complex"/>
    <property type="evidence" value="ECO:0007669"/>
    <property type="project" value="UniProtKB-UniRule"/>
</dbReference>
<name>A0A2T5J588_9SPHI</name>
<evidence type="ECO:0000256" key="3">
    <source>
        <dbReference type="ARBA" id="ARBA00022989"/>
    </source>
</evidence>
<dbReference type="GO" id="GO:0065002">
    <property type="term" value="P:intracellular protein transmembrane transport"/>
    <property type="evidence" value="ECO:0007669"/>
    <property type="project" value="TreeGrafter"/>
</dbReference>
<feature type="transmembrane region" description="Helical" evidence="5">
    <location>
        <begin position="228"/>
        <end position="245"/>
    </location>
</feature>
<dbReference type="Pfam" id="PF00902">
    <property type="entry name" value="TatC"/>
    <property type="match status" value="1"/>
</dbReference>
<dbReference type="RefSeq" id="WP_107830920.1">
    <property type="nucleotide sequence ID" value="NZ_CP160205.1"/>
</dbReference>
<sequence>MSEDNKLVKAIKDKGKNLEAEMSFFDHLEVLRGHLIRSSIAILIFAIAAFVYFDWIFDTLIMGPSKPTFWTYRAVCTLGNWLHRDMCFRTVHFRLINNEMAGQFILQINSALLIGVTAGIPYLLWELWRFIKPALHDKERKAASGFVFYASLLFFLGVLFGYYIITPVSVNFLMGYTVSPSIENMPTIDNYLSSVATLTLATGLVFELPILIYILATMGIMTPKFMRASRRYAIIIILIIAAVVTPTPDMMTMTVVAIPLYVLFEVSIIVSARVEKRREAKLNEA</sequence>
<reference evidence="6 7" key="1">
    <citation type="submission" date="2018-04" db="EMBL/GenBank/DDBJ databases">
        <title>Genomic Encyclopedia of Archaeal and Bacterial Type Strains, Phase II (KMG-II): from individual species to whole genera.</title>
        <authorList>
            <person name="Goeker M."/>
        </authorList>
    </citation>
    <scope>NUCLEOTIDE SEQUENCE [LARGE SCALE GENOMIC DNA]</scope>
    <source>
        <strain evidence="6 7">DSM 26809</strain>
    </source>
</reference>
<protein>
    <recommendedName>
        <fullName evidence="5">Sec-independent protein translocase protein TatC</fullName>
    </recommendedName>
</protein>